<feature type="region of interest" description="Disordered" evidence="10">
    <location>
        <begin position="1"/>
        <end position="30"/>
    </location>
</feature>
<organism evidence="11 12">
    <name type="scientific">Coccomyxa viridis</name>
    <dbReference type="NCBI Taxonomy" id="1274662"/>
    <lineage>
        <taxon>Eukaryota</taxon>
        <taxon>Viridiplantae</taxon>
        <taxon>Chlorophyta</taxon>
        <taxon>core chlorophytes</taxon>
        <taxon>Trebouxiophyceae</taxon>
        <taxon>Trebouxiophyceae incertae sedis</taxon>
        <taxon>Coccomyxaceae</taxon>
        <taxon>Coccomyxa</taxon>
    </lineage>
</organism>
<dbReference type="Proteomes" id="UP001497392">
    <property type="component" value="Unassembled WGS sequence"/>
</dbReference>
<evidence type="ECO:0000256" key="10">
    <source>
        <dbReference type="SAM" id="MobiDB-lite"/>
    </source>
</evidence>
<gene>
    <name evidence="11" type="primary">g10707</name>
    <name evidence="11" type="ORF">VP750_LOCUS9605</name>
</gene>
<evidence type="ECO:0000256" key="8">
    <source>
        <dbReference type="ARBA" id="ARBA00041713"/>
    </source>
</evidence>
<evidence type="ECO:0000256" key="4">
    <source>
        <dbReference type="ARBA" id="ARBA00022884"/>
    </source>
</evidence>
<comment type="similarity">
    <text evidence="1 9">Belongs to the eukaryotic initiation factor 4E family.</text>
</comment>
<evidence type="ECO:0000256" key="7">
    <source>
        <dbReference type="ARBA" id="ARBA00032656"/>
    </source>
</evidence>
<dbReference type="InterPro" id="IPR019770">
    <property type="entry name" value="TIF_eIF_4E_CS"/>
</dbReference>
<keyword evidence="4 9" id="KW-0694">RNA-binding</keyword>
<dbReference type="EMBL" id="CAXHTA020000017">
    <property type="protein sequence ID" value="CAL5227699.1"/>
    <property type="molecule type" value="Genomic_DNA"/>
</dbReference>
<evidence type="ECO:0000256" key="5">
    <source>
        <dbReference type="ARBA" id="ARBA00022917"/>
    </source>
</evidence>
<evidence type="ECO:0000313" key="12">
    <source>
        <dbReference type="Proteomes" id="UP001497392"/>
    </source>
</evidence>
<accession>A0ABP1G603</accession>
<keyword evidence="3" id="KW-0810">Translation regulation</keyword>
<evidence type="ECO:0000256" key="6">
    <source>
        <dbReference type="ARBA" id="ARBA00030245"/>
    </source>
</evidence>
<evidence type="ECO:0000256" key="1">
    <source>
        <dbReference type="ARBA" id="ARBA00009860"/>
    </source>
</evidence>
<dbReference type="Pfam" id="PF01652">
    <property type="entry name" value="IF4E"/>
    <property type="match status" value="1"/>
</dbReference>
<evidence type="ECO:0000313" key="11">
    <source>
        <dbReference type="EMBL" id="CAL5227699.1"/>
    </source>
</evidence>
<keyword evidence="5 9" id="KW-0648">Protein biosynthesis</keyword>
<evidence type="ECO:0000256" key="9">
    <source>
        <dbReference type="RuleBase" id="RU004374"/>
    </source>
</evidence>
<evidence type="ECO:0000256" key="3">
    <source>
        <dbReference type="ARBA" id="ARBA00022845"/>
    </source>
</evidence>
<proteinExistence type="inferred from homology"/>
<dbReference type="PANTHER" id="PTHR11960">
    <property type="entry name" value="EUKARYOTIC TRANSLATION INITIATION FACTOR 4E RELATED"/>
    <property type="match status" value="1"/>
</dbReference>
<name>A0ABP1G603_9CHLO</name>
<dbReference type="InterPro" id="IPR023398">
    <property type="entry name" value="TIF_eIF4e-like"/>
</dbReference>
<evidence type="ECO:0000256" key="2">
    <source>
        <dbReference type="ARBA" id="ARBA00022540"/>
    </source>
</evidence>
<sequence>MAEEKKAPDAAPQEEGEVPPQERNGEPDFSKKHPLEYKWTLWFDNPKGTQNQNNWGQTLRAVYTFDTVEDFWCLYNNIKPPSWLGPGTDFHLFKEGIEPKWEDPTCESGGKWTVLVPKGPNAKQVLDTYWLNALLACIGEQFSEGEEICGVVVNVRAKQDRLCIWTKSASNEAAQVSIGKQLKQVLDIDSSIRIGYLVHNDAKQDNRKAAKDRYLV</sequence>
<keyword evidence="12" id="KW-1185">Reference proteome</keyword>
<comment type="caution">
    <text evidence="11">The sequence shown here is derived from an EMBL/GenBank/DDBJ whole genome shotgun (WGS) entry which is preliminary data.</text>
</comment>
<protein>
    <recommendedName>
        <fullName evidence="7">eIF-4F 25 kDa subunit</fullName>
    </recommendedName>
    <alternativeName>
        <fullName evidence="8">eIF-4F p26 subunit</fullName>
    </alternativeName>
    <alternativeName>
        <fullName evidence="6">mRNA cap-binding protein</fullName>
    </alternativeName>
</protein>
<dbReference type="SUPFAM" id="SSF55418">
    <property type="entry name" value="eIF4e-like"/>
    <property type="match status" value="1"/>
</dbReference>
<keyword evidence="2 9" id="KW-0396">Initiation factor</keyword>
<reference evidence="11 12" key="1">
    <citation type="submission" date="2024-06" db="EMBL/GenBank/DDBJ databases">
        <authorList>
            <person name="Kraege A."/>
            <person name="Thomma B."/>
        </authorList>
    </citation>
    <scope>NUCLEOTIDE SEQUENCE [LARGE SCALE GENOMIC DNA]</scope>
</reference>
<dbReference type="Gene3D" id="3.30.760.10">
    <property type="entry name" value="RNA Cap, Translation Initiation Factor Eif4e"/>
    <property type="match status" value="1"/>
</dbReference>
<dbReference type="InterPro" id="IPR001040">
    <property type="entry name" value="TIF_eIF_4E"/>
</dbReference>
<dbReference type="PROSITE" id="PS00813">
    <property type="entry name" value="IF4E"/>
    <property type="match status" value="1"/>
</dbReference>
<dbReference type="PANTHER" id="PTHR11960:SF8">
    <property type="entry name" value="EUKARYOTIC TRANSLATION INITIATION FACTOR 4E1-RELATED"/>
    <property type="match status" value="1"/>
</dbReference>